<feature type="compositionally biased region" description="Polar residues" evidence="1">
    <location>
        <begin position="71"/>
        <end position="81"/>
    </location>
</feature>
<evidence type="ECO:0000313" key="3">
    <source>
        <dbReference type="Proteomes" id="UP001604336"/>
    </source>
</evidence>
<gene>
    <name evidence="2" type="ORF">Adt_27612</name>
</gene>
<dbReference type="EMBL" id="JBFOLK010000008">
    <property type="protein sequence ID" value="KAL2491984.1"/>
    <property type="molecule type" value="Genomic_DNA"/>
</dbReference>
<dbReference type="Proteomes" id="UP001604336">
    <property type="component" value="Unassembled WGS sequence"/>
</dbReference>
<comment type="caution">
    <text evidence="2">The sequence shown here is derived from an EMBL/GenBank/DDBJ whole genome shotgun (WGS) entry which is preliminary data.</text>
</comment>
<protein>
    <submittedName>
        <fullName evidence="2">Uncharacterized protein</fullName>
    </submittedName>
</protein>
<feature type="region of interest" description="Disordered" evidence="1">
    <location>
        <begin position="60"/>
        <end position="101"/>
    </location>
</feature>
<evidence type="ECO:0000313" key="2">
    <source>
        <dbReference type="EMBL" id="KAL2491984.1"/>
    </source>
</evidence>
<sequence length="101" mass="11723">MCNAVNWPSKMRSSSDQRDKSKWCEFHIEHGHRIDDCIALRLELAELLKQRHLSDFLTEKGKENLARRKQQSCGKQDSTPTPKQPYDRIVNSITGGSEVRR</sequence>
<name>A0ABD1RVE4_9LAMI</name>
<reference evidence="3" key="1">
    <citation type="submission" date="2024-07" db="EMBL/GenBank/DDBJ databases">
        <title>Two chromosome-level genome assemblies of Korean endemic species Abeliophyllum distichum and Forsythia ovata (Oleaceae).</title>
        <authorList>
            <person name="Jang H."/>
        </authorList>
    </citation>
    <scope>NUCLEOTIDE SEQUENCE [LARGE SCALE GENOMIC DNA]</scope>
</reference>
<proteinExistence type="predicted"/>
<evidence type="ECO:0000256" key="1">
    <source>
        <dbReference type="SAM" id="MobiDB-lite"/>
    </source>
</evidence>
<organism evidence="2 3">
    <name type="scientific">Abeliophyllum distichum</name>
    <dbReference type="NCBI Taxonomy" id="126358"/>
    <lineage>
        <taxon>Eukaryota</taxon>
        <taxon>Viridiplantae</taxon>
        <taxon>Streptophyta</taxon>
        <taxon>Embryophyta</taxon>
        <taxon>Tracheophyta</taxon>
        <taxon>Spermatophyta</taxon>
        <taxon>Magnoliopsida</taxon>
        <taxon>eudicotyledons</taxon>
        <taxon>Gunneridae</taxon>
        <taxon>Pentapetalae</taxon>
        <taxon>asterids</taxon>
        <taxon>lamiids</taxon>
        <taxon>Lamiales</taxon>
        <taxon>Oleaceae</taxon>
        <taxon>Forsythieae</taxon>
        <taxon>Abeliophyllum</taxon>
    </lineage>
</organism>
<dbReference type="AlphaFoldDB" id="A0ABD1RVE4"/>
<keyword evidence="3" id="KW-1185">Reference proteome</keyword>
<accession>A0ABD1RVE4</accession>